<evidence type="ECO:0000313" key="1">
    <source>
        <dbReference type="EMBL" id="AFU03865.1"/>
    </source>
</evidence>
<dbReference type="Proteomes" id="UP000006304">
    <property type="component" value="Chromosome"/>
</dbReference>
<dbReference type="AlphaFoldDB" id="K0F400"/>
<protein>
    <submittedName>
        <fullName evidence="1">Uncharacterized protein</fullName>
    </submittedName>
</protein>
<dbReference type="KEGG" id="nbr:O3I_029580"/>
<accession>K0F400</accession>
<sequence>MARRVDENPRLALELQGYFQTAHEDDTPAPVEAPRWVPINTLDPADYFVAPTAP</sequence>
<evidence type="ECO:0000313" key="2">
    <source>
        <dbReference type="Proteomes" id="UP000006304"/>
    </source>
</evidence>
<name>K0F400_NOCB7</name>
<dbReference type="EMBL" id="CP003876">
    <property type="protein sequence ID" value="AFU03865.1"/>
    <property type="molecule type" value="Genomic_DNA"/>
</dbReference>
<keyword evidence="2" id="KW-1185">Reference proteome</keyword>
<dbReference type="STRING" id="1133849.O3I_029580"/>
<gene>
    <name evidence="1" type="ORF">O3I_029580</name>
</gene>
<reference evidence="1 2" key="1">
    <citation type="journal article" date="2012" name="J. Bacteriol.">
        <title>Complete genome sequence of Nocardia brasiliensis HUJEG-1.</title>
        <authorList>
            <person name="Vera-Cabrera L."/>
            <person name="Ortiz-Lopez R."/>
            <person name="Elizondo-Gonzalez R."/>
            <person name="Perez-Maya A.A."/>
            <person name="Ocampo-Candiani J."/>
        </authorList>
    </citation>
    <scope>NUCLEOTIDE SEQUENCE [LARGE SCALE GENOMIC DNA]</scope>
    <source>
        <strain evidence="2">ATCC 700358</strain>
    </source>
</reference>
<organism evidence="1 2">
    <name type="scientific">Nocardia brasiliensis (strain ATCC 700358 / HUJEG-1)</name>
    <dbReference type="NCBI Taxonomy" id="1133849"/>
    <lineage>
        <taxon>Bacteria</taxon>
        <taxon>Bacillati</taxon>
        <taxon>Actinomycetota</taxon>
        <taxon>Actinomycetes</taxon>
        <taxon>Mycobacteriales</taxon>
        <taxon>Nocardiaceae</taxon>
        <taxon>Nocardia</taxon>
    </lineage>
</organism>
<proteinExistence type="predicted"/>
<dbReference type="HOGENOM" id="CLU_3045832_0_0_11"/>